<protein>
    <submittedName>
        <fullName evidence="2">Uncharacterized protein</fullName>
    </submittedName>
</protein>
<evidence type="ECO:0000256" key="1">
    <source>
        <dbReference type="SAM" id="MobiDB-lite"/>
    </source>
</evidence>
<reference evidence="2" key="1">
    <citation type="submission" date="2021-09" db="EMBL/GenBank/DDBJ databases">
        <title>The genome of Mauremys mutica provides insights into the evolution of semi-aquatic lifestyle.</title>
        <authorList>
            <person name="Gong S."/>
            <person name="Gao Y."/>
        </authorList>
    </citation>
    <scope>NUCLEOTIDE SEQUENCE</scope>
    <source>
        <strain evidence="2">MM-2020</strain>
        <tissue evidence="2">Muscle</tissue>
    </source>
</reference>
<sequence>MLSPLPVPCNRDPALGTPQAARKQLQASAVIYFHELMAIKGPNGGAEPECLMRLGCCSQASPVKGTGLFCQEQLGAALNVCGEGGNPCQAPSSPTLMGTRAGWPRPAGF</sequence>
<feature type="region of interest" description="Disordered" evidence="1">
    <location>
        <begin position="1"/>
        <end position="20"/>
    </location>
</feature>
<evidence type="ECO:0000313" key="2">
    <source>
        <dbReference type="EMBL" id="KAH1165765.1"/>
    </source>
</evidence>
<gene>
    <name evidence="2" type="ORF">KIL84_023324</name>
</gene>
<name>A0A9D4ARK9_9SAUR</name>
<proteinExistence type="predicted"/>
<dbReference type="AlphaFoldDB" id="A0A9D4ARK9"/>
<organism evidence="2 3">
    <name type="scientific">Mauremys mutica</name>
    <name type="common">yellowpond turtle</name>
    <dbReference type="NCBI Taxonomy" id="74926"/>
    <lineage>
        <taxon>Eukaryota</taxon>
        <taxon>Metazoa</taxon>
        <taxon>Chordata</taxon>
        <taxon>Craniata</taxon>
        <taxon>Vertebrata</taxon>
        <taxon>Euteleostomi</taxon>
        <taxon>Archelosauria</taxon>
        <taxon>Testudinata</taxon>
        <taxon>Testudines</taxon>
        <taxon>Cryptodira</taxon>
        <taxon>Durocryptodira</taxon>
        <taxon>Testudinoidea</taxon>
        <taxon>Geoemydidae</taxon>
        <taxon>Geoemydinae</taxon>
        <taxon>Mauremys</taxon>
    </lineage>
</organism>
<evidence type="ECO:0000313" key="3">
    <source>
        <dbReference type="Proteomes" id="UP000827986"/>
    </source>
</evidence>
<dbReference type="Proteomes" id="UP000827986">
    <property type="component" value="Unassembled WGS sequence"/>
</dbReference>
<dbReference type="EMBL" id="JAHDVG010000488">
    <property type="protein sequence ID" value="KAH1165765.1"/>
    <property type="molecule type" value="Genomic_DNA"/>
</dbReference>
<accession>A0A9D4ARK9</accession>
<comment type="caution">
    <text evidence="2">The sequence shown here is derived from an EMBL/GenBank/DDBJ whole genome shotgun (WGS) entry which is preliminary data.</text>
</comment>
<keyword evidence="3" id="KW-1185">Reference proteome</keyword>